<keyword evidence="12" id="KW-1133">Transmembrane helix</keyword>
<dbReference type="KEGG" id="cqi:110724540"/>
<reference evidence="14" key="1">
    <citation type="journal article" date="2017" name="Nature">
        <title>The genome of Chenopodium quinoa.</title>
        <authorList>
            <person name="Jarvis D.E."/>
            <person name="Ho Y.S."/>
            <person name="Lightfoot D.J."/>
            <person name="Schmoeckel S.M."/>
            <person name="Li B."/>
            <person name="Borm T.J.A."/>
            <person name="Ohyanagi H."/>
            <person name="Mineta K."/>
            <person name="Michell C.T."/>
            <person name="Saber N."/>
            <person name="Kharbatia N.M."/>
            <person name="Rupper R.R."/>
            <person name="Sharp A.R."/>
            <person name="Dally N."/>
            <person name="Boughton B.A."/>
            <person name="Woo Y.H."/>
            <person name="Gao G."/>
            <person name="Schijlen E.G.W.M."/>
            <person name="Guo X."/>
            <person name="Momin A.A."/>
            <person name="Negrao S."/>
            <person name="Al-Babili S."/>
            <person name="Gehring C."/>
            <person name="Roessner U."/>
            <person name="Jung C."/>
            <person name="Murphy K."/>
            <person name="Arold S.T."/>
            <person name="Gojobori T."/>
            <person name="van der Linden C.G."/>
            <person name="van Loo E.N."/>
            <person name="Jellen E.N."/>
            <person name="Maughan P.J."/>
            <person name="Tester M."/>
        </authorList>
    </citation>
    <scope>NUCLEOTIDE SEQUENCE [LARGE SCALE GENOMIC DNA]</scope>
    <source>
        <strain evidence="14">cv. PI 614886</strain>
    </source>
</reference>
<keyword evidence="4 11" id="KW-0964">Secreted</keyword>
<keyword evidence="12" id="KW-0812">Transmembrane</keyword>
<dbReference type="InterPro" id="IPR014710">
    <property type="entry name" value="RmlC-like_jellyroll"/>
</dbReference>
<dbReference type="FunFam" id="2.60.120.10:FF:000005">
    <property type="entry name" value="Germin-like protein subfamily 1 member 8"/>
    <property type="match status" value="1"/>
</dbReference>
<evidence type="ECO:0000256" key="11">
    <source>
        <dbReference type="RuleBase" id="RU366015"/>
    </source>
</evidence>
<evidence type="ECO:0000256" key="9">
    <source>
        <dbReference type="PIRSR" id="PIRSR601929-2"/>
    </source>
</evidence>
<evidence type="ECO:0000256" key="4">
    <source>
        <dbReference type="ARBA" id="ARBA00022525"/>
    </source>
</evidence>
<dbReference type="PRINTS" id="PR00325">
    <property type="entry name" value="GERMIN"/>
</dbReference>
<dbReference type="SMART" id="SM00835">
    <property type="entry name" value="Cupin_1"/>
    <property type="match status" value="1"/>
</dbReference>
<evidence type="ECO:0000256" key="10">
    <source>
        <dbReference type="PIRSR" id="PIRSR601929-3"/>
    </source>
</evidence>
<dbReference type="SUPFAM" id="SSF51182">
    <property type="entry name" value="RmlC-like cupins"/>
    <property type="match status" value="1"/>
</dbReference>
<proteinExistence type="inferred from homology"/>
<dbReference type="InterPro" id="IPR006045">
    <property type="entry name" value="Cupin_1"/>
</dbReference>
<protein>
    <recommendedName>
        <fullName evidence="11">Germin-like protein</fullName>
    </recommendedName>
</protein>
<evidence type="ECO:0000256" key="7">
    <source>
        <dbReference type="ARBA" id="ARBA00023211"/>
    </source>
</evidence>
<dbReference type="OrthoDB" id="1921208at2759"/>
<evidence type="ECO:0000313" key="15">
    <source>
        <dbReference type="Proteomes" id="UP000596660"/>
    </source>
</evidence>
<evidence type="ECO:0000256" key="3">
    <source>
        <dbReference type="ARBA" id="ARBA00022523"/>
    </source>
</evidence>
<dbReference type="CDD" id="cd02241">
    <property type="entry name" value="cupin_OxOx"/>
    <property type="match status" value="1"/>
</dbReference>
<dbReference type="OMA" id="TENKLWS"/>
<accession>A0A803LKG0</accession>
<dbReference type="PANTHER" id="PTHR31238">
    <property type="entry name" value="GERMIN-LIKE PROTEIN SUBFAMILY 3 MEMBER 3"/>
    <property type="match status" value="1"/>
</dbReference>
<feature type="binding site" evidence="9">
    <location>
        <position position="125"/>
    </location>
    <ligand>
        <name>Mn(2+)</name>
        <dbReference type="ChEBI" id="CHEBI:29035"/>
    </ligand>
</feature>
<dbReference type="InterPro" id="IPR019780">
    <property type="entry name" value="Germin_Mn-BS"/>
</dbReference>
<keyword evidence="12" id="KW-0472">Membrane</keyword>
<dbReference type="Gramene" id="AUR62014457-RA">
    <property type="protein sequence ID" value="AUR62014457-RA:cds"/>
    <property type="gene ID" value="AUR62014457"/>
</dbReference>
<feature type="binding site" evidence="8">
    <location>
        <position position="130"/>
    </location>
    <ligand>
        <name>oxalate</name>
        <dbReference type="ChEBI" id="CHEBI:30623"/>
    </ligand>
</feature>
<sequence length="250" mass="27410">MENIIRRVGYNWATLALFMAFAMSIATQLYVANASDPSPLQDFCVEAHHFNSGAYVNGKYCKNEDAVTTNDFVFKGFDQPGDTNNTQGAKATLIDINKFAAVNTLGVSIARVDFGPYGLNTPHFHPLGSEIFAVLEGTLYAGFVTTKNKLYDTVLKKGDIIVFPQGLLHFQLNLDDTDAFAIATFGSQNPGRINIADGVFGTPILDEVLTKAFQVNEKAIEQLRAQFSTDNVSDDNPRKSILKLLSQVSR</sequence>
<dbReference type="Pfam" id="PF00190">
    <property type="entry name" value="Cupin_1"/>
    <property type="match status" value="1"/>
</dbReference>
<dbReference type="AlphaFoldDB" id="A0A803LKG0"/>
<dbReference type="GO" id="GO:0048046">
    <property type="term" value="C:apoplast"/>
    <property type="evidence" value="ECO:0007669"/>
    <property type="project" value="UniProtKB-SubCell"/>
</dbReference>
<dbReference type="Proteomes" id="UP000596660">
    <property type="component" value="Unplaced"/>
</dbReference>
<dbReference type="InterPro" id="IPR011051">
    <property type="entry name" value="RmlC_Cupin_sf"/>
</dbReference>
<dbReference type="PROSITE" id="PS00725">
    <property type="entry name" value="GERMIN"/>
    <property type="match status" value="1"/>
</dbReference>
<feature type="binding site" evidence="8">
    <location>
        <position position="120"/>
    </location>
    <ligand>
        <name>oxalate</name>
        <dbReference type="ChEBI" id="CHEBI:30623"/>
    </ligand>
</feature>
<reference evidence="14" key="2">
    <citation type="submission" date="2021-03" db="UniProtKB">
        <authorList>
            <consortium name="EnsemblPlants"/>
        </authorList>
    </citation>
    <scope>IDENTIFICATION</scope>
</reference>
<evidence type="ECO:0000256" key="6">
    <source>
        <dbReference type="ARBA" id="ARBA00023157"/>
    </source>
</evidence>
<feature type="binding site" evidence="9">
    <location>
        <position position="123"/>
    </location>
    <ligand>
        <name>Mn(2+)</name>
        <dbReference type="ChEBI" id="CHEBI:29035"/>
    </ligand>
</feature>
<evidence type="ECO:0000256" key="8">
    <source>
        <dbReference type="PIRSR" id="PIRSR601929-1"/>
    </source>
</evidence>
<keyword evidence="3 11" id="KW-0052">Apoplast</keyword>
<evidence type="ECO:0000256" key="5">
    <source>
        <dbReference type="ARBA" id="ARBA00022723"/>
    </source>
</evidence>
<keyword evidence="7 8" id="KW-0464">Manganese</keyword>
<evidence type="ECO:0000313" key="14">
    <source>
        <dbReference type="EnsemblPlants" id="AUR62014457-RA:cds"/>
    </source>
</evidence>
<feature type="binding site" evidence="9">
    <location>
        <position position="130"/>
    </location>
    <ligand>
        <name>Mn(2+)</name>
        <dbReference type="ChEBI" id="CHEBI:29035"/>
    </ligand>
</feature>
<keyword evidence="5 8" id="KW-0479">Metal-binding</keyword>
<feature type="domain" description="Cupin type-1" evidence="13">
    <location>
        <begin position="75"/>
        <end position="221"/>
    </location>
</feature>
<dbReference type="EnsemblPlants" id="AUR62014457-RA">
    <property type="protein sequence ID" value="AUR62014457-RA:cds"/>
    <property type="gene ID" value="AUR62014457"/>
</dbReference>
<comment type="similarity">
    <text evidence="2 11">Belongs to the germin family.</text>
</comment>
<feature type="binding site" evidence="8">
    <location>
        <position position="125"/>
    </location>
    <ligand>
        <name>oxalate</name>
        <dbReference type="ChEBI" id="CHEBI:30623"/>
    </ligand>
</feature>
<keyword evidence="15" id="KW-1185">Reference proteome</keyword>
<keyword evidence="6 10" id="KW-1015">Disulfide bond</keyword>
<dbReference type="GO" id="GO:0030145">
    <property type="term" value="F:manganese ion binding"/>
    <property type="evidence" value="ECO:0007669"/>
    <property type="project" value="UniProtKB-UniRule"/>
</dbReference>
<feature type="transmembrane region" description="Helical" evidence="12">
    <location>
        <begin position="12"/>
        <end position="31"/>
    </location>
</feature>
<dbReference type="InterPro" id="IPR001929">
    <property type="entry name" value="Germin"/>
</dbReference>
<evidence type="ECO:0000259" key="13">
    <source>
        <dbReference type="SMART" id="SM00835"/>
    </source>
</evidence>
<dbReference type="RefSeq" id="XP_021759650.1">
    <property type="nucleotide sequence ID" value="XM_021903958.1"/>
</dbReference>
<gene>
    <name evidence="14" type="primary">LOC110724540</name>
</gene>
<evidence type="ECO:0000256" key="1">
    <source>
        <dbReference type="ARBA" id="ARBA00004271"/>
    </source>
</evidence>
<feature type="binding site" evidence="9">
    <location>
        <position position="169"/>
    </location>
    <ligand>
        <name>Mn(2+)</name>
        <dbReference type="ChEBI" id="CHEBI:29035"/>
    </ligand>
</feature>
<organism evidence="14 15">
    <name type="scientific">Chenopodium quinoa</name>
    <name type="common">Quinoa</name>
    <dbReference type="NCBI Taxonomy" id="63459"/>
    <lineage>
        <taxon>Eukaryota</taxon>
        <taxon>Viridiplantae</taxon>
        <taxon>Streptophyta</taxon>
        <taxon>Embryophyta</taxon>
        <taxon>Tracheophyta</taxon>
        <taxon>Spermatophyta</taxon>
        <taxon>Magnoliopsida</taxon>
        <taxon>eudicotyledons</taxon>
        <taxon>Gunneridae</taxon>
        <taxon>Pentapetalae</taxon>
        <taxon>Caryophyllales</taxon>
        <taxon>Chenopodiaceae</taxon>
        <taxon>Chenopodioideae</taxon>
        <taxon>Atripliceae</taxon>
        <taxon>Chenopodium</taxon>
    </lineage>
</organism>
<dbReference type="Gene3D" id="2.60.120.10">
    <property type="entry name" value="Jelly Rolls"/>
    <property type="match status" value="1"/>
</dbReference>
<name>A0A803LKG0_CHEQI</name>
<dbReference type="GeneID" id="110724540"/>
<evidence type="ECO:0000256" key="12">
    <source>
        <dbReference type="SAM" id="Phobius"/>
    </source>
</evidence>
<evidence type="ECO:0000256" key="2">
    <source>
        <dbReference type="ARBA" id="ARBA00007456"/>
    </source>
</evidence>
<feature type="disulfide bond" evidence="10">
    <location>
        <begin position="44"/>
        <end position="61"/>
    </location>
</feature>
<comment type="subcellular location">
    <subcellularLocation>
        <location evidence="1 11">Secreted</location>
        <location evidence="1 11">Extracellular space</location>
        <location evidence="1 11">Apoplast</location>
    </subcellularLocation>
</comment>